<dbReference type="EMBL" id="JABFTP020000144">
    <property type="protein sequence ID" value="KAL3281351.1"/>
    <property type="molecule type" value="Genomic_DNA"/>
</dbReference>
<dbReference type="Proteomes" id="UP001516400">
    <property type="component" value="Unassembled WGS sequence"/>
</dbReference>
<keyword evidence="1" id="KW-0489">Methyltransferase</keyword>
<name>A0ABD2NSK4_9CUCU</name>
<evidence type="ECO:0000313" key="4">
    <source>
        <dbReference type="EMBL" id="KAL3281351.1"/>
    </source>
</evidence>
<accession>A0ABD2NSK4</accession>
<dbReference type="SUPFAM" id="SSF53335">
    <property type="entry name" value="S-adenosyl-L-methionine-dependent methyltransferases"/>
    <property type="match status" value="1"/>
</dbReference>
<keyword evidence="2" id="KW-0808">Transferase</keyword>
<dbReference type="Gene3D" id="3.40.50.150">
    <property type="entry name" value="Vaccinia Virus protein VP39"/>
    <property type="match status" value="1"/>
</dbReference>
<dbReference type="PANTHER" id="PTHR43861:SF1">
    <property type="entry name" value="TRANS-ACONITATE 2-METHYLTRANSFERASE"/>
    <property type="match status" value="1"/>
</dbReference>
<dbReference type="InterPro" id="IPR041698">
    <property type="entry name" value="Methyltransf_25"/>
</dbReference>
<evidence type="ECO:0000313" key="5">
    <source>
        <dbReference type="Proteomes" id="UP001516400"/>
    </source>
</evidence>
<organism evidence="4 5">
    <name type="scientific">Cryptolaemus montrouzieri</name>
    <dbReference type="NCBI Taxonomy" id="559131"/>
    <lineage>
        <taxon>Eukaryota</taxon>
        <taxon>Metazoa</taxon>
        <taxon>Ecdysozoa</taxon>
        <taxon>Arthropoda</taxon>
        <taxon>Hexapoda</taxon>
        <taxon>Insecta</taxon>
        <taxon>Pterygota</taxon>
        <taxon>Neoptera</taxon>
        <taxon>Endopterygota</taxon>
        <taxon>Coleoptera</taxon>
        <taxon>Polyphaga</taxon>
        <taxon>Cucujiformia</taxon>
        <taxon>Coccinelloidea</taxon>
        <taxon>Coccinellidae</taxon>
        <taxon>Scymninae</taxon>
        <taxon>Scymnini</taxon>
        <taxon>Cryptolaemus</taxon>
    </lineage>
</organism>
<sequence>MNQIFRQVKLSAFYHDKALETYKNFLASVIIPKNASIMDIGCGSGRITSKFLHQMIPAHYKELVGIDIDHSNIEYCKTLKVDPRISFEQMDIDTKELPVKFRNRFDILFSSYCFMYARTRQWISNSYDLLKPNGELIYLFKYNINPLYSAYREMSRKAEWKPYINDFADFVPIYSGDNRNIELKNDFHKSGLILISHEFLPDIAFRTNKIEVLELLGAMNRVTYRIPADKKEKFIQAVQQTISDITNIDFMDKKKLHEEIQWKCPTVIIHAKKMI</sequence>
<dbReference type="Pfam" id="PF13649">
    <property type="entry name" value="Methyltransf_25"/>
    <property type="match status" value="1"/>
</dbReference>
<comment type="caution">
    <text evidence="4">The sequence shown here is derived from an EMBL/GenBank/DDBJ whole genome shotgun (WGS) entry which is preliminary data.</text>
</comment>
<reference evidence="4 5" key="1">
    <citation type="journal article" date="2021" name="BMC Biol.">
        <title>Horizontally acquired antibacterial genes associated with adaptive radiation of ladybird beetles.</title>
        <authorList>
            <person name="Li H.S."/>
            <person name="Tang X.F."/>
            <person name="Huang Y.H."/>
            <person name="Xu Z.Y."/>
            <person name="Chen M.L."/>
            <person name="Du X.Y."/>
            <person name="Qiu B.Y."/>
            <person name="Chen P.T."/>
            <person name="Zhang W."/>
            <person name="Slipinski A."/>
            <person name="Escalona H.E."/>
            <person name="Waterhouse R.M."/>
            <person name="Zwick A."/>
            <person name="Pang H."/>
        </authorList>
    </citation>
    <scope>NUCLEOTIDE SEQUENCE [LARGE SCALE GENOMIC DNA]</scope>
    <source>
        <strain evidence="4">SYSU2018</strain>
    </source>
</reference>
<evidence type="ECO:0000256" key="1">
    <source>
        <dbReference type="ARBA" id="ARBA00022603"/>
    </source>
</evidence>
<protein>
    <recommendedName>
        <fullName evidence="3">Methyltransferase domain-containing protein</fullName>
    </recommendedName>
</protein>
<gene>
    <name evidence="4" type="ORF">HHI36_004563</name>
</gene>
<keyword evidence="5" id="KW-1185">Reference proteome</keyword>
<evidence type="ECO:0000259" key="3">
    <source>
        <dbReference type="Pfam" id="PF13649"/>
    </source>
</evidence>
<dbReference type="AlphaFoldDB" id="A0ABD2NSK4"/>
<proteinExistence type="predicted"/>
<dbReference type="InterPro" id="IPR029063">
    <property type="entry name" value="SAM-dependent_MTases_sf"/>
</dbReference>
<dbReference type="PANTHER" id="PTHR43861">
    <property type="entry name" value="TRANS-ACONITATE 2-METHYLTRANSFERASE-RELATED"/>
    <property type="match status" value="1"/>
</dbReference>
<dbReference type="CDD" id="cd02440">
    <property type="entry name" value="AdoMet_MTases"/>
    <property type="match status" value="1"/>
</dbReference>
<feature type="domain" description="Methyltransferase" evidence="3">
    <location>
        <begin position="37"/>
        <end position="134"/>
    </location>
</feature>
<evidence type="ECO:0000256" key="2">
    <source>
        <dbReference type="ARBA" id="ARBA00022679"/>
    </source>
</evidence>